<comment type="subcellular location">
    <subcellularLocation>
        <location evidence="1 5">Bacterial flagellum basal body</location>
    </subcellularLocation>
</comment>
<dbReference type="InterPro" id="IPR011491">
    <property type="entry name" value="FlgE_D2"/>
</dbReference>
<dbReference type="Proteomes" id="UP000738126">
    <property type="component" value="Unassembled WGS sequence"/>
</dbReference>
<evidence type="ECO:0000256" key="5">
    <source>
        <dbReference type="RuleBase" id="RU362116"/>
    </source>
</evidence>
<keyword evidence="4 5" id="KW-0975">Bacterial flagellum</keyword>
<comment type="caution">
    <text evidence="10">The sequence shown here is derived from an EMBL/GenBank/DDBJ whole genome shotgun (WGS) entry which is preliminary data.</text>
</comment>
<keyword evidence="10" id="KW-0282">Flagellum</keyword>
<evidence type="ECO:0000256" key="1">
    <source>
        <dbReference type="ARBA" id="ARBA00004117"/>
    </source>
</evidence>
<evidence type="ECO:0000313" key="10">
    <source>
        <dbReference type="EMBL" id="MBK1726676.1"/>
    </source>
</evidence>
<keyword evidence="10" id="KW-0969">Cilium</keyword>
<evidence type="ECO:0000259" key="9">
    <source>
        <dbReference type="Pfam" id="PF22692"/>
    </source>
</evidence>
<dbReference type="EMBL" id="NRSH01000058">
    <property type="protein sequence ID" value="MBK1726676.1"/>
    <property type="molecule type" value="Genomic_DNA"/>
</dbReference>
<reference evidence="10 11" key="1">
    <citation type="journal article" date="2020" name="Microorganisms">
        <title>Osmotic Adaptation and Compatible Solute Biosynthesis of Phototrophic Bacteria as Revealed from Genome Analyses.</title>
        <authorList>
            <person name="Imhoff J.F."/>
            <person name="Rahn T."/>
            <person name="Kunzel S."/>
            <person name="Keller A."/>
            <person name="Neulinger S.C."/>
        </authorList>
    </citation>
    <scope>NUCLEOTIDE SEQUENCE [LARGE SCALE GENOMIC DNA]</scope>
    <source>
        <strain evidence="10 11">DSM 15116</strain>
    </source>
</reference>
<keyword evidence="11" id="KW-1185">Reference proteome</keyword>
<feature type="domain" description="Flagellar hook protein FlgE D2" evidence="8">
    <location>
        <begin position="172"/>
        <end position="298"/>
    </location>
</feature>
<dbReference type="RefSeq" id="WP_200258178.1">
    <property type="nucleotide sequence ID" value="NZ_NRSH01000058.1"/>
</dbReference>
<evidence type="ECO:0000256" key="2">
    <source>
        <dbReference type="ARBA" id="ARBA00009677"/>
    </source>
</evidence>
<evidence type="ECO:0000259" key="7">
    <source>
        <dbReference type="Pfam" id="PF06429"/>
    </source>
</evidence>
<dbReference type="PANTHER" id="PTHR30435:SF1">
    <property type="entry name" value="FLAGELLAR HOOK PROTEIN FLGE"/>
    <property type="match status" value="1"/>
</dbReference>
<gene>
    <name evidence="10" type="ORF">CKO13_06480</name>
</gene>
<name>A0ABS1E4L5_9GAMM</name>
<protein>
    <recommendedName>
        <fullName evidence="3 5">Flagellar hook protein FlgE</fullName>
    </recommendedName>
</protein>
<keyword evidence="10" id="KW-0966">Cell projection</keyword>
<dbReference type="PANTHER" id="PTHR30435">
    <property type="entry name" value="FLAGELLAR PROTEIN"/>
    <property type="match status" value="1"/>
</dbReference>
<dbReference type="Pfam" id="PF06429">
    <property type="entry name" value="Flg_bbr_C"/>
    <property type="match status" value="1"/>
</dbReference>
<organism evidence="10 11">
    <name type="scientific">Halorhodospira neutriphila</name>
    <dbReference type="NCBI Taxonomy" id="168379"/>
    <lineage>
        <taxon>Bacteria</taxon>
        <taxon>Pseudomonadati</taxon>
        <taxon>Pseudomonadota</taxon>
        <taxon>Gammaproteobacteria</taxon>
        <taxon>Chromatiales</taxon>
        <taxon>Ectothiorhodospiraceae</taxon>
        <taxon>Halorhodospira</taxon>
    </lineage>
</organism>
<dbReference type="InterPro" id="IPR001444">
    <property type="entry name" value="Flag_bb_rod_N"/>
</dbReference>
<evidence type="ECO:0000259" key="6">
    <source>
        <dbReference type="Pfam" id="PF00460"/>
    </source>
</evidence>
<evidence type="ECO:0000313" key="11">
    <source>
        <dbReference type="Proteomes" id="UP000738126"/>
    </source>
</evidence>
<comment type="function">
    <text evidence="5">A flexible structure which links the flagellar filament to the drive apparatus in the basal body.</text>
</comment>
<dbReference type="InterPro" id="IPR037058">
    <property type="entry name" value="Falgellar_hook_FlgE_sf"/>
</dbReference>
<comment type="similarity">
    <text evidence="2 5">Belongs to the flagella basal body rod proteins family.</text>
</comment>
<dbReference type="SUPFAM" id="SSF117143">
    <property type="entry name" value="Flagellar hook protein flgE"/>
    <property type="match status" value="1"/>
</dbReference>
<accession>A0ABS1E4L5</accession>
<proteinExistence type="inferred from homology"/>
<evidence type="ECO:0000256" key="4">
    <source>
        <dbReference type="ARBA" id="ARBA00023143"/>
    </source>
</evidence>
<dbReference type="NCBIfam" id="TIGR03506">
    <property type="entry name" value="FlgEFG_subfam"/>
    <property type="match status" value="1"/>
</dbReference>
<sequence length="417" mass="44511">MSFETAVTGINSASKDLETTSNNLANAGTTGFKRSRAEFDSILAMNQMGISGNAVGQGAQLANVGQMFSQGSLEFTERSLDLGIQGGGFFRLEDGGEVTYTRAGQFQVDDNGYIVSSKNGKQLTGFQMDAEGNRVGDGRQALKLPTDGMQAQATKSVELGANLSADAKVLNQDGEGGFDPGNPDTYNHSTTTTVYDSQGKARNATHYFVKTGDNTWQVHTKVEGVEGQGENGTLGDPHELQFDKAGNLIDDEGTPYKEGTYQAALGDGVEDLDITVDFSDMTQFARPFSVNKASQDGHAAGEFQSVNIQGDGKIIARYNNGESQAVGQVALTNFRAERELEKAGETGWKATQAAGDPLIGTPDQGQFGTIESGALEQSNVETSEELVDMITAQRNFSANARMIKAQDQMTQEVLNIR</sequence>
<dbReference type="Pfam" id="PF07559">
    <property type="entry name" value="FlgE_D2"/>
    <property type="match status" value="1"/>
</dbReference>
<feature type="domain" description="Flagellar hook protein FlgE/F/G-like D1" evidence="9">
    <location>
        <begin position="84"/>
        <end position="141"/>
    </location>
</feature>
<dbReference type="InterPro" id="IPR053967">
    <property type="entry name" value="LlgE_F_G-like_D1"/>
</dbReference>
<dbReference type="Pfam" id="PF22692">
    <property type="entry name" value="LlgE_F_G_D1"/>
    <property type="match status" value="1"/>
</dbReference>
<evidence type="ECO:0000256" key="3">
    <source>
        <dbReference type="ARBA" id="ARBA00019015"/>
    </source>
</evidence>
<evidence type="ECO:0000259" key="8">
    <source>
        <dbReference type="Pfam" id="PF07559"/>
    </source>
</evidence>
<dbReference type="NCBIfam" id="NF004238">
    <property type="entry name" value="PRK05682.1-1"/>
    <property type="match status" value="1"/>
</dbReference>
<dbReference type="Gene3D" id="2.60.98.20">
    <property type="entry name" value="Flagellar hook protein FlgE"/>
    <property type="match status" value="1"/>
</dbReference>
<feature type="domain" description="Flagellar basal-body/hook protein C-terminal" evidence="7">
    <location>
        <begin position="372"/>
        <end position="416"/>
    </location>
</feature>
<dbReference type="Pfam" id="PF00460">
    <property type="entry name" value="Flg_bb_rod"/>
    <property type="match status" value="1"/>
</dbReference>
<dbReference type="InterPro" id="IPR010930">
    <property type="entry name" value="Flg_bb/hook_C_dom"/>
</dbReference>
<dbReference type="InterPro" id="IPR037925">
    <property type="entry name" value="FlgE/F/G-like"/>
</dbReference>
<feature type="domain" description="Flagellar basal body rod protein N-terminal" evidence="6">
    <location>
        <begin position="4"/>
        <end position="33"/>
    </location>
</feature>
<dbReference type="InterPro" id="IPR020013">
    <property type="entry name" value="Flagellar_FlgE/F/G"/>
</dbReference>